<keyword evidence="4 7" id="KW-0732">Signal</keyword>
<keyword evidence="6 7" id="KW-0186">Copper</keyword>
<dbReference type="InterPro" id="IPR047685">
    <property type="entry name" value="CopC-like"/>
</dbReference>
<evidence type="ECO:0000313" key="12">
    <source>
        <dbReference type="Proteomes" id="UP000373449"/>
    </source>
</evidence>
<dbReference type="AlphaFoldDB" id="A0A2C6DIS1"/>
<dbReference type="InterPro" id="IPR014756">
    <property type="entry name" value="Ig_E-set"/>
</dbReference>
<dbReference type="GO" id="GO:0046688">
    <property type="term" value="P:response to copper ion"/>
    <property type="evidence" value="ECO:0007669"/>
    <property type="project" value="UniProtKB-UniRule"/>
</dbReference>
<evidence type="ECO:0000256" key="3">
    <source>
        <dbReference type="ARBA" id="ARBA00022723"/>
    </source>
</evidence>
<evidence type="ECO:0000256" key="4">
    <source>
        <dbReference type="ARBA" id="ARBA00022729"/>
    </source>
</evidence>
<keyword evidence="3 7" id="KW-0479">Metal-binding</keyword>
<gene>
    <name evidence="10" type="primary">yobA</name>
    <name evidence="9" type="ORF">CRN84_13040</name>
    <name evidence="10" type="ORF">NCTC12282_03708</name>
</gene>
<dbReference type="NCBIfam" id="NF033814">
    <property type="entry name" value="copper_CopC"/>
    <property type="match status" value="1"/>
</dbReference>
<evidence type="ECO:0000256" key="1">
    <source>
        <dbReference type="ARBA" id="ARBA00004418"/>
    </source>
</evidence>
<organism evidence="9 11">
    <name type="scientific">Budvicia aquatica</name>
    <dbReference type="NCBI Taxonomy" id="82979"/>
    <lineage>
        <taxon>Bacteria</taxon>
        <taxon>Pseudomonadati</taxon>
        <taxon>Pseudomonadota</taxon>
        <taxon>Gammaproteobacteria</taxon>
        <taxon>Enterobacterales</taxon>
        <taxon>Budviciaceae</taxon>
        <taxon>Budvicia</taxon>
    </lineage>
</organism>
<dbReference type="GO" id="GO:0006825">
    <property type="term" value="P:copper ion transport"/>
    <property type="evidence" value="ECO:0007669"/>
    <property type="project" value="InterPro"/>
</dbReference>
<sequence>MAAQRLHQAFRALSFTLVMILGFSSASVLAHAHLKQQSPEAEATLTKAPSEIALKFSEGIELKFSKIKLSGADNSAVETGTLLLDANDNTRIIAPLNGDLPPGKYNVNWNVVSIDGHKTKGNYSFTVKP</sequence>
<evidence type="ECO:0000313" key="10">
    <source>
        <dbReference type="EMBL" id="VFS49244.1"/>
    </source>
</evidence>
<comment type="subcellular location">
    <subcellularLocation>
        <location evidence="1 7">Periplasm</location>
    </subcellularLocation>
</comment>
<dbReference type="GO" id="GO:0042597">
    <property type="term" value="C:periplasmic space"/>
    <property type="evidence" value="ECO:0007669"/>
    <property type="project" value="UniProtKB-SubCell"/>
</dbReference>
<dbReference type="InterPro" id="IPR014755">
    <property type="entry name" value="Cu-Rt/internalin_Ig-like"/>
</dbReference>
<evidence type="ECO:0000256" key="6">
    <source>
        <dbReference type="ARBA" id="ARBA00023008"/>
    </source>
</evidence>
<proteinExistence type="inferred from homology"/>
<dbReference type="RefSeq" id="WP_029093965.1">
    <property type="nucleotide sequence ID" value="NZ_CAADJA010000002.1"/>
</dbReference>
<dbReference type="GO" id="GO:0005507">
    <property type="term" value="F:copper ion binding"/>
    <property type="evidence" value="ECO:0007669"/>
    <property type="project" value="UniProtKB-UniRule"/>
</dbReference>
<keyword evidence="5 7" id="KW-0574">Periplasm</keyword>
<accession>A0A2C6DIS1</accession>
<dbReference type="PANTHER" id="PTHR34820">
    <property type="entry name" value="INNER MEMBRANE PROTEIN YEBZ"/>
    <property type="match status" value="1"/>
</dbReference>
<evidence type="ECO:0000256" key="7">
    <source>
        <dbReference type="RuleBase" id="RU369037"/>
    </source>
</evidence>
<dbReference type="Proteomes" id="UP000224974">
    <property type="component" value="Unassembled WGS sequence"/>
</dbReference>
<comment type="function">
    <text evidence="7">Involved in copper resistance.</text>
</comment>
<dbReference type="STRING" id="1111728.GCA_000427805_00804"/>
<evidence type="ECO:0000256" key="5">
    <source>
        <dbReference type="ARBA" id="ARBA00022764"/>
    </source>
</evidence>
<evidence type="ECO:0000313" key="11">
    <source>
        <dbReference type="Proteomes" id="UP000224974"/>
    </source>
</evidence>
<dbReference type="GO" id="GO:0005886">
    <property type="term" value="C:plasma membrane"/>
    <property type="evidence" value="ECO:0007669"/>
    <property type="project" value="TreeGrafter"/>
</dbReference>
<dbReference type="Pfam" id="PF04234">
    <property type="entry name" value="CopC"/>
    <property type="match status" value="1"/>
</dbReference>
<dbReference type="EMBL" id="PDDX01000001">
    <property type="protein sequence ID" value="PHI30198.1"/>
    <property type="molecule type" value="Genomic_DNA"/>
</dbReference>
<reference evidence="11" key="2">
    <citation type="submission" date="2017-09" db="EMBL/GenBank/DDBJ databases">
        <title>FDA dAtabase for Regulatory Grade micrObial Sequences (FDA-ARGOS): Supporting development and validation of Infectious Disease Dx tests.</title>
        <authorList>
            <person name="Minogue T."/>
            <person name="Wolcott M."/>
            <person name="Wasieloski L."/>
            <person name="Aguilar W."/>
            <person name="Moore D."/>
            <person name="Tallon L."/>
            <person name="Sadzewicz L."/>
            <person name="Ott S."/>
            <person name="Zhao X."/>
            <person name="Nagaraj S."/>
            <person name="Vavikolanu K."/>
            <person name="Aluvathingal J."/>
            <person name="Nadendla S."/>
            <person name="Sichtig H."/>
        </authorList>
    </citation>
    <scope>NUCLEOTIDE SEQUENCE [LARGE SCALE GENOMIC DNA]</scope>
    <source>
        <strain evidence="11">FDAARGOS_387</strain>
    </source>
</reference>
<keyword evidence="11" id="KW-1185">Reference proteome</keyword>
<reference evidence="10 12" key="3">
    <citation type="submission" date="2019-03" db="EMBL/GenBank/DDBJ databases">
        <authorList>
            <consortium name="Pathogen Informatics"/>
        </authorList>
    </citation>
    <scope>NUCLEOTIDE SEQUENCE [LARGE SCALE GENOMIC DNA]</scope>
    <source>
        <strain evidence="10 12">NCTC12282</strain>
    </source>
</reference>
<dbReference type="PANTHER" id="PTHR34820:SF4">
    <property type="entry name" value="INNER MEMBRANE PROTEIN YEBZ"/>
    <property type="match status" value="1"/>
</dbReference>
<dbReference type="Gene3D" id="2.60.40.1220">
    <property type="match status" value="1"/>
</dbReference>
<dbReference type="Proteomes" id="UP000373449">
    <property type="component" value="Unassembled WGS sequence"/>
</dbReference>
<evidence type="ECO:0000313" key="9">
    <source>
        <dbReference type="EMBL" id="PHI30198.1"/>
    </source>
</evidence>
<evidence type="ECO:0000256" key="2">
    <source>
        <dbReference type="ARBA" id="ARBA00010509"/>
    </source>
</evidence>
<comment type="similarity">
    <text evidence="2 7">Belongs to the CopC family.</text>
</comment>
<dbReference type="OrthoDB" id="9796814at2"/>
<reference evidence="9" key="1">
    <citation type="submission" date="2017-09" db="EMBL/GenBank/DDBJ databases">
        <title>FDA dAtabase for Regulatory Grade micrObial Sequences (FDA-ARGOS): Supporting development and validation of Infectious Disease Dx tests.</title>
        <authorList>
            <person name="Minogue T."/>
            <person name="Wolcott M."/>
            <person name="Wasieloski L."/>
            <person name="Aguilar W."/>
            <person name="Moore D."/>
            <person name="Tallon L.J."/>
            <person name="Sadzewicz L."/>
            <person name="Ott S."/>
            <person name="Zhao X."/>
            <person name="Nagaraj S."/>
            <person name="Vavikolanu K."/>
            <person name="Aluvathingal J."/>
            <person name="Nadendla S."/>
            <person name="Sichtig H."/>
        </authorList>
    </citation>
    <scope>NUCLEOTIDE SEQUENCE</scope>
    <source>
        <strain evidence="9">FDAARGOS_387</strain>
    </source>
</reference>
<evidence type="ECO:0000259" key="8">
    <source>
        <dbReference type="Pfam" id="PF04234"/>
    </source>
</evidence>
<dbReference type="EMBL" id="CAADJA010000002">
    <property type="protein sequence ID" value="VFS49244.1"/>
    <property type="molecule type" value="Genomic_DNA"/>
</dbReference>
<name>A0A2C6DIS1_9GAMM</name>
<feature type="domain" description="CopC" evidence="8">
    <location>
        <begin position="31"/>
        <end position="127"/>
    </location>
</feature>
<dbReference type="SUPFAM" id="SSF81296">
    <property type="entry name" value="E set domains"/>
    <property type="match status" value="1"/>
</dbReference>
<protein>
    <recommendedName>
        <fullName evidence="7">Copper resistance protein C</fullName>
    </recommendedName>
</protein>
<dbReference type="InterPro" id="IPR007348">
    <property type="entry name" value="CopC_dom"/>
</dbReference>
<dbReference type="InterPro" id="IPR032694">
    <property type="entry name" value="CopC/D"/>
</dbReference>